<organism evidence="1 2">
    <name type="scientific">Sphingobacterium pedocola</name>
    <dbReference type="NCBI Taxonomy" id="2082722"/>
    <lineage>
        <taxon>Bacteria</taxon>
        <taxon>Pseudomonadati</taxon>
        <taxon>Bacteroidota</taxon>
        <taxon>Sphingobacteriia</taxon>
        <taxon>Sphingobacteriales</taxon>
        <taxon>Sphingobacteriaceae</taxon>
        <taxon>Sphingobacterium</taxon>
    </lineage>
</organism>
<dbReference type="Gene3D" id="1.20.910.10">
    <property type="entry name" value="Heme oxygenase-like"/>
    <property type="match status" value="1"/>
</dbReference>
<dbReference type="SUPFAM" id="SSF48613">
    <property type="entry name" value="Heme oxygenase-like"/>
    <property type="match status" value="1"/>
</dbReference>
<comment type="caution">
    <text evidence="1">The sequence shown here is derived from an EMBL/GenBank/DDBJ whole genome shotgun (WGS) entry which is preliminary data.</text>
</comment>
<dbReference type="InterPro" id="IPR016053">
    <property type="entry name" value="Haem_Oase-like"/>
</dbReference>
<dbReference type="RefSeq" id="WP_196937668.1">
    <property type="nucleotide sequence ID" value="NZ_MU158689.1"/>
</dbReference>
<dbReference type="InterPro" id="IPR016084">
    <property type="entry name" value="Haem_Oase-like_multi-hlx"/>
</dbReference>
<gene>
    <name evidence="1" type="ORF">C4F40_04400</name>
</gene>
<dbReference type="Pfam" id="PF01126">
    <property type="entry name" value="Heme_oxygenase"/>
    <property type="match status" value="1"/>
</dbReference>
<keyword evidence="2" id="KW-1185">Reference proteome</keyword>
<evidence type="ECO:0000313" key="1">
    <source>
        <dbReference type="EMBL" id="MBE8719971.1"/>
    </source>
</evidence>
<dbReference type="CDD" id="cd19166">
    <property type="entry name" value="HemeO-bac"/>
    <property type="match status" value="1"/>
</dbReference>
<reference evidence="1 2" key="1">
    <citation type="submission" date="2018-02" db="EMBL/GenBank/DDBJ databases">
        <title>Sphingobacterium KA21.</title>
        <authorList>
            <person name="Vasarhelyi B.M."/>
            <person name="Deshmukh S."/>
            <person name="Balint B."/>
            <person name="Kukolya J."/>
        </authorList>
    </citation>
    <scope>NUCLEOTIDE SEQUENCE [LARGE SCALE GENOMIC DNA]</scope>
    <source>
        <strain evidence="1 2">Ka21</strain>
    </source>
</reference>
<protein>
    <submittedName>
        <fullName evidence="1">Heme oxygenase</fullName>
    </submittedName>
</protein>
<proteinExistence type="predicted"/>
<evidence type="ECO:0000313" key="2">
    <source>
        <dbReference type="Proteomes" id="UP000618319"/>
    </source>
</evidence>
<dbReference type="EMBL" id="PSKQ01000017">
    <property type="protein sequence ID" value="MBE8719971.1"/>
    <property type="molecule type" value="Genomic_DNA"/>
</dbReference>
<name>A0ABR9T3P7_9SPHI</name>
<accession>A0ABR9T3P7</accession>
<sequence>MVNTKIKEATQQAHQQLEKTVVLQLKSVRSNADYANVLKNFYAYFHAVEQAIAPYINSGNLPDMAERRNSSYIKKDIEELGGDINVLPIAQAPQISNTLQAFGALYVLEGSIMGGPYIVQMLQKYGMDKGFNFFSGYGADSGKMWQSFTTVLNSLPQTEAEERIILEAADETFTRFGHVFETAAAS</sequence>
<dbReference type="Proteomes" id="UP000618319">
    <property type="component" value="Unassembled WGS sequence"/>
</dbReference>